<evidence type="ECO:0000313" key="3">
    <source>
        <dbReference type="EMBL" id="KZS87884.1"/>
    </source>
</evidence>
<evidence type="ECO:0000256" key="2">
    <source>
        <dbReference type="SAM" id="Phobius"/>
    </source>
</evidence>
<dbReference type="AlphaFoldDB" id="A0A164NNT2"/>
<feature type="compositionally biased region" description="Acidic residues" evidence="1">
    <location>
        <begin position="193"/>
        <end position="202"/>
    </location>
</feature>
<reference evidence="3 4" key="1">
    <citation type="journal article" date="2016" name="Mol. Biol. Evol.">
        <title>Comparative Genomics of Early-Diverging Mushroom-Forming Fungi Provides Insights into the Origins of Lignocellulose Decay Capabilities.</title>
        <authorList>
            <person name="Nagy L.G."/>
            <person name="Riley R."/>
            <person name="Tritt A."/>
            <person name="Adam C."/>
            <person name="Daum C."/>
            <person name="Floudas D."/>
            <person name="Sun H."/>
            <person name="Yadav J.S."/>
            <person name="Pangilinan J."/>
            <person name="Larsson K.H."/>
            <person name="Matsuura K."/>
            <person name="Barry K."/>
            <person name="Labutti K."/>
            <person name="Kuo R."/>
            <person name="Ohm R.A."/>
            <person name="Bhattacharya S.S."/>
            <person name="Shirouzu T."/>
            <person name="Yoshinaga Y."/>
            <person name="Martin F.M."/>
            <person name="Grigoriev I.V."/>
            <person name="Hibbett D.S."/>
        </authorList>
    </citation>
    <scope>NUCLEOTIDE SEQUENCE [LARGE SCALE GENOMIC DNA]</scope>
    <source>
        <strain evidence="3 4">HHB9708</strain>
    </source>
</reference>
<keyword evidence="2" id="KW-1133">Transmembrane helix</keyword>
<feature type="transmembrane region" description="Helical" evidence="2">
    <location>
        <begin position="12"/>
        <end position="29"/>
    </location>
</feature>
<keyword evidence="4" id="KW-1185">Reference proteome</keyword>
<accession>A0A164NNT2</accession>
<name>A0A164NNT2_9AGAM</name>
<keyword evidence="2" id="KW-0472">Membrane</keyword>
<feature type="region of interest" description="Disordered" evidence="1">
    <location>
        <begin position="172"/>
        <end position="208"/>
    </location>
</feature>
<organism evidence="3 4">
    <name type="scientific">Sistotremastrum niveocremeum HHB9708</name>
    <dbReference type="NCBI Taxonomy" id="1314777"/>
    <lineage>
        <taxon>Eukaryota</taxon>
        <taxon>Fungi</taxon>
        <taxon>Dikarya</taxon>
        <taxon>Basidiomycota</taxon>
        <taxon>Agaricomycotina</taxon>
        <taxon>Agaricomycetes</taxon>
        <taxon>Sistotremastrales</taxon>
        <taxon>Sistotremastraceae</taxon>
        <taxon>Sertulicium</taxon>
        <taxon>Sertulicium niveocremeum</taxon>
    </lineage>
</organism>
<gene>
    <name evidence="3" type="ORF">SISNIDRAFT_490690</name>
</gene>
<protein>
    <submittedName>
        <fullName evidence="3">Uncharacterized protein</fullName>
    </submittedName>
</protein>
<evidence type="ECO:0000313" key="4">
    <source>
        <dbReference type="Proteomes" id="UP000076722"/>
    </source>
</evidence>
<keyword evidence="2" id="KW-0812">Transmembrane</keyword>
<dbReference type="Proteomes" id="UP000076722">
    <property type="component" value="Unassembled WGS sequence"/>
</dbReference>
<sequence>MAVPSAGTFTQAFTSAFAYISSLILHFILQHRDATRNKIQKLRIAHAWLALSRRLALTIFLNDVTLVEKTGECHAELLKVTLNPIVFFVRLRPTPNSNPKAESESEPVQPSFITLSFHQLFITVSSSSESPPDVNTCRQMLIRAILKGRWKRLDHIVAGLQFGTILAYDPPSSEHEVGDGSGHINGHTNSVGSEDEEEDEVGAESCTPSLSRSMEVIDGTSIKVLIQGYTTSYNSHDYMFDDLEGILSIPDFIAKEAEPVEQTFRMRVSRAVVSSTTSTRSIRAVIRSPTSALNIQFINSQILFNHFRIRDAELLHQVGQLVLEEDERRKQNGDEEGLLGGFIGSATWGLLGELIKPREA</sequence>
<dbReference type="EMBL" id="KV419443">
    <property type="protein sequence ID" value="KZS87884.1"/>
    <property type="molecule type" value="Genomic_DNA"/>
</dbReference>
<proteinExistence type="predicted"/>
<evidence type="ECO:0000256" key="1">
    <source>
        <dbReference type="SAM" id="MobiDB-lite"/>
    </source>
</evidence>